<keyword evidence="3" id="KW-1185">Reference proteome</keyword>
<reference evidence="2 3" key="1">
    <citation type="submission" date="2016-03" db="EMBL/GenBank/DDBJ databases">
        <authorList>
            <person name="Devillers H."/>
        </authorList>
    </citation>
    <scope>NUCLEOTIDE SEQUENCE [LARGE SCALE GENOMIC DNA]</scope>
    <source>
        <strain evidence="2">CBS 11717</strain>
    </source>
</reference>
<feature type="domain" description="Enoyl reductase (ER)" evidence="1">
    <location>
        <begin position="14"/>
        <end position="369"/>
    </location>
</feature>
<evidence type="ECO:0000313" key="3">
    <source>
        <dbReference type="Proteomes" id="UP000191024"/>
    </source>
</evidence>
<dbReference type="SUPFAM" id="SSF51735">
    <property type="entry name" value="NAD(P)-binding Rossmann-fold domains"/>
    <property type="match status" value="1"/>
</dbReference>
<dbReference type="OrthoDB" id="9992527at2759"/>
<dbReference type="InterPro" id="IPR013154">
    <property type="entry name" value="ADH-like_N"/>
</dbReference>
<dbReference type="AlphaFoldDB" id="A0A1G4ITQ9"/>
<dbReference type="InterPro" id="IPR047122">
    <property type="entry name" value="Trans-enoyl_RdTase-like"/>
</dbReference>
<dbReference type="CDD" id="cd08249">
    <property type="entry name" value="enoyl_reductase_like"/>
    <property type="match status" value="1"/>
</dbReference>
<dbReference type="InterPro" id="IPR036291">
    <property type="entry name" value="NAD(P)-bd_dom_sf"/>
</dbReference>
<dbReference type="SUPFAM" id="SSF50129">
    <property type="entry name" value="GroES-like"/>
    <property type="match status" value="1"/>
</dbReference>
<sequence length="371" mass="40362">MAVPETIKAVVIEGDKPVVKSSVKTPKIGKEGLLIRVKAAAGNPTDWKHIAYKIGPRGSIVGCDVAGEVVKVGSEVDKSDFQVGDTVFGLVHGASVKFPDNGAFAEYSALDSKLAIKLPLKPANMSTLPEGPVTTFEAAASLPVSLLTAGAILENNFKNKQVWEPKEPQHDFPILIWGGATGVGQFLIQLAKRLHGYTKIITVASKKHEQILKEYGADELFDYHDKDVIEQIKSRYPEIPHLVDAVSNEDTIKQVYKVAASTKPARLVQLTGMSEETIPNADRRSNVTIDGTLLYQVTGHEVPFGSVTFPASPEYRETIINFLKFIRPKLASGEIHHIPIKVYKNGLEDVPKVLEAIKTGKNSGEKLVIAL</sequence>
<organism evidence="2 3">
    <name type="scientific">Lachancea mirantina</name>
    <dbReference type="NCBI Taxonomy" id="1230905"/>
    <lineage>
        <taxon>Eukaryota</taxon>
        <taxon>Fungi</taxon>
        <taxon>Dikarya</taxon>
        <taxon>Ascomycota</taxon>
        <taxon>Saccharomycotina</taxon>
        <taxon>Saccharomycetes</taxon>
        <taxon>Saccharomycetales</taxon>
        <taxon>Saccharomycetaceae</taxon>
        <taxon>Lachancea</taxon>
    </lineage>
</organism>
<evidence type="ECO:0000259" key="1">
    <source>
        <dbReference type="SMART" id="SM00829"/>
    </source>
</evidence>
<dbReference type="Proteomes" id="UP000191024">
    <property type="component" value="Chromosome B"/>
</dbReference>
<proteinExistence type="predicted"/>
<dbReference type="Gene3D" id="3.40.50.720">
    <property type="entry name" value="NAD(P)-binding Rossmann-like Domain"/>
    <property type="match status" value="1"/>
</dbReference>
<dbReference type="InterPro" id="IPR020843">
    <property type="entry name" value="ER"/>
</dbReference>
<dbReference type="Gene3D" id="3.90.180.10">
    <property type="entry name" value="Medium-chain alcohol dehydrogenases, catalytic domain"/>
    <property type="match status" value="1"/>
</dbReference>
<gene>
    <name evidence="2" type="ORF">LAMI_0B01508G</name>
</gene>
<dbReference type="InterPro" id="IPR013149">
    <property type="entry name" value="ADH-like_C"/>
</dbReference>
<dbReference type="GO" id="GO:0016651">
    <property type="term" value="F:oxidoreductase activity, acting on NAD(P)H"/>
    <property type="evidence" value="ECO:0007669"/>
    <property type="project" value="InterPro"/>
</dbReference>
<dbReference type="EMBL" id="LT598464">
    <property type="protein sequence ID" value="SCU80276.1"/>
    <property type="molecule type" value="Genomic_DNA"/>
</dbReference>
<dbReference type="PANTHER" id="PTHR45348">
    <property type="entry name" value="HYPOTHETICAL OXIDOREDUCTASE (EUROFUNG)"/>
    <property type="match status" value="1"/>
</dbReference>
<dbReference type="Pfam" id="PF00107">
    <property type="entry name" value="ADH_zinc_N"/>
    <property type="match status" value="1"/>
</dbReference>
<dbReference type="Pfam" id="PF08240">
    <property type="entry name" value="ADH_N"/>
    <property type="match status" value="1"/>
</dbReference>
<dbReference type="PANTHER" id="PTHR45348:SF2">
    <property type="entry name" value="ZINC-TYPE ALCOHOL DEHYDROGENASE-LIKE PROTEIN C2E1P3.01"/>
    <property type="match status" value="1"/>
</dbReference>
<dbReference type="InterPro" id="IPR011032">
    <property type="entry name" value="GroES-like_sf"/>
</dbReference>
<name>A0A1G4ITQ9_9SACH</name>
<evidence type="ECO:0000313" key="2">
    <source>
        <dbReference type="EMBL" id="SCU80276.1"/>
    </source>
</evidence>
<dbReference type="SMART" id="SM00829">
    <property type="entry name" value="PKS_ER"/>
    <property type="match status" value="1"/>
</dbReference>
<protein>
    <submittedName>
        <fullName evidence="2">LAMI_0B01508g1_1</fullName>
    </submittedName>
</protein>
<accession>A0A1G4ITQ9</accession>